<dbReference type="InterPro" id="IPR038461">
    <property type="entry name" value="Schlafen_AlbA_2_dom_sf"/>
</dbReference>
<name>A0A399FBL1_9DEIN</name>
<evidence type="ECO:0000259" key="1">
    <source>
        <dbReference type="Pfam" id="PF04326"/>
    </source>
</evidence>
<dbReference type="PANTHER" id="PTHR30595:SF6">
    <property type="entry name" value="SCHLAFEN ALBA-2 DOMAIN-CONTAINING PROTEIN"/>
    <property type="match status" value="1"/>
</dbReference>
<sequence length="475" mass="52740">MLAAPLEESETVDLKRDWSKTAIEALAAFANTRGGSVIVGVEDDGTVVGFTAADSDLQRIVNEVVTTTGLRPEVRWLNASGGQRVLSLSVPPSPVLVACRGRYLMRVGSTNRDMAPEEVERRSLENSGQSWDAIPVGRDQELRPEAVRRFLRLARARLPWADETEPPKEVADKLGLRREGRPTRAALLAFGYRPQDVAVGATVRIARFSKGRILDDRTVGGTLLDQLEGVLERLRAYLQVGYTVGDRAALEGKPELGLLERAQRRETWEYPFEALREAVLNALMHRDYADPGDIQVRVEDERLEIWNPGGLPPEMSLEDLRRERHPSRRRNPLVAEVFYHAGLVERWGTGTTRMIQTCLAVGLPEPEFALAQGGFRVVFSKDLLTPERLAARGLNERQVKAMLFLKEKGRLRRAEYEAVTGASRSGAGRELSELEALGLILKVGTTGRGAYYVLKTTQTTQELPKNDPEGGETTQ</sequence>
<dbReference type="InterPro" id="IPR007421">
    <property type="entry name" value="Schlafen_AlbA_2_dom"/>
</dbReference>
<dbReference type="Gene3D" id="3.30.950.30">
    <property type="entry name" value="Schlafen, AAA domain"/>
    <property type="match status" value="1"/>
</dbReference>
<gene>
    <name evidence="2" type="ORF">Mgrana_00594</name>
</gene>
<dbReference type="InterPro" id="IPR038475">
    <property type="entry name" value="RecG_C_sf"/>
</dbReference>
<dbReference type="Proteomes" id="UP000266178">
    <property type="component" value="Unassembled WGS sequence"/>
</dbReference>
<dbReference type="Pfam" id="PF13749">
    <property type="entry name" value="HATPase_c_4"/>
    <property type="match status" value="1"/>
</dbReference>
<proteinExistence type="predicted"/>
<dbReference type="Gene3D" id="1.10.10.10">
    <property type="entry name" value="Winged helix-like DNA-binding domain superfamily/Winged helix DNA-binding domain"/>
    <property type="match status" value="1"/>
</dbReference>
<feature type="domain" description="Schlafen AlbA-2" evidence="1">
    <location>
        <begin position="8"/>
        <end position="114"/>
    </location>
</feature>
<dbReference type="EMBL" id="QWLB01000005">
    <property type="protein sequence ID" value="RIH93540.1"/>
    <property type="molecule type" value="Genomic_DNA"/>
</dbReference>
<dbReference type="PANTHER" id="PTHR30595">
    <property type="entry name" value="GLPR-RELATED TRANSCRIPTIONAL REPRESSOR"/>
    <property type="match status" value="1"/>
</dbReference>
<dbReference type="AlphaFoldDB" id="A0A399FBL1"/>
<reference evidence="2 3" key="1">
    <citation type="submission" date="2018-08" db="EMBL/GenBank/DDBJ databases">
        <title>Meiothermus granaticius genome AF-68 sequencing project.</title>
        <authorList>
            <person name="Da Costa M.S."/>
            <person name="Albuquerque L."/>
            <person name="Raposo P."/>
            <person name="Froufe H.J.C."/>
            <person name="Barroso C.S."/>
            <person name="Egas C."/>
        </authorList>
    </citation>
    <scope>NUCLEOTIDE SEQUENCE [LARGE SCALE GENOMIC DNA]</scope>
    <source>
        <strain evidence="2 3">AF-68</strain>
    </source>
</reference>
<comment type="caution">
    <text evidence="2">The sequence shown here is derived from an EMBL/GenBank/DDBJ whole genome shotgun (WGS) entry which is preliminary data.</text>
</comment>
<dbReference type="InterPro" id="IPR036390">
    <property type="entry name" value="WH_DNA-bd_sf"/>
</dbReference>
<protein>
    <recommendedName>
        <fullName evidence="1">Schlafen AlbA-2 domain-containing protein</fullName>
    </recommendedName>
</protein>
<dbReference type="RefSeq" id="WP_119356113.1">
    <property type="nucleotide sequence ID" value="NZ_BJXM01000003.1"/>
</dbReference>
<dbReference type="OrthoDB" id="34589at2"/>
<dbReference type="Gene3D" id="3.30.565.60">
    <property type="match status" value="1"/>
</dbReference>
<evidence type="ECO:0000313" key="2">
    <source>
        <dbReference type="EMBL" id="RIH93540.1"/>
    </source>
</evidence>
<keyword evidence="3" id="KW-1185">Reference proteome</keyword>
<dbReference type="InterPro" id="IPR036388">
    <property type="entry name" value="WH-like_DNA-bd_sf"/>
</dbReference>
<evidence type="ECO:0000313" key="3">
    <source>
        <dbReference type="Proteomes" id="UP000266178"/>
    </source>
</evidence>
<dbReference type="Pfam" id="PF04326">
    <property type="entry name" value="SLFN_AlbA_2"/>
    <property type="match status" value="1"/>
</dbReference>
<dbReference type="SUPFAM" id="SSF46785">
    <property type="entry name" value="Winged helix' DNA-binding domain"/>
    <property type="match status" value="1"/>
</dbReference>
<organism evidence="2 3">
    <name type="scientific">Meiothermus granaticius NBRC 107808</name>
    <dbReference type="NCBI Taxonomy" id="1227551"/>
    <lineage>
        <taxon>Bacteria</taxon>
        <taxon>Thermotogati</taxon>
        <taxon>Deinococcota</taxon>
        <taxon>Deinococci</taxon>
        <taxon>Thermales</taxon>
        <taxon>Thermaceae</taxon>
        <taxon>Meiothermus</taxon>
    </lineage>
</organism>
<accession>A0A399FBL1</accession>